<evidence type="ECO:0000256" key="1">
    <source>
        <dbReference type="ARBA" id="ARBA00023125"/>
    </source>
</evidence>
<evidence type="ECO:0000313" key="4">
    <source>
        <dbReference type="Proteomes" id="UP000568380"/>
    </source>
</evidence>
<dbReference type="GO" id="GO:0003677">
    <property type="term" value="F:DNA binding"/>
    <property type="evidence" value="ECO:0007669"/>
    <property type="project" value="UniProtKB-KW"/>
</dbReference>
<name>A0A7W8EI11_9ACTN</name>
<dbReference type="InterPro" id="IPR010998">
    <property type="entry name" value="Integrase_recombinase_N"/>
</dbReference>
<dbReference type="RefSeq" id="WP_184968877.1">
    <property type="nucleotide sequence ID" value="NZ_JACHIN010000010.1"/>
</dbReference>
<dbReference type="AlphaFoldDB" id="A0A7W8EI11"/>
<evidence type="ECO:0000256" key="2">
    <source>
        <dbReference type="SAM" id="MobiDB-lite"/>
    </source>
</evidence>
<accession>A0A7W8EI11</accession>
<dbReference type="EMBL" id="JACHIN010000010">
    <property type="protein sequence ID" value="MBB5081505.1"/>
    <property type="molecule type" value="Genomic_DNA"/>
</dbReference>
<feature type="region of interest" description="Disordered" evidence="2">
    <location>
        <begin position="166"/>
        <end position="209"/>
    </location>
</feature>
<protein>
    <recommendedName>
        <fullName evidence="5">Core-binding (CB) domain-containing protein</fullName>
    </recommendedName>
</protein>
<keyword evidence="1" id="KW-0238">DNA-binding</keyword>
<reference evidence="3 4" key="1">
    <citation type="submission" date="2020-08" db="EMBL/GenBank/DDBJ databases">
        <title>Genomic Encyclopedia of Type Strains, Phase IV (KMG-IV): sequencing the most valuable type-strain genomes for metagenomic binning, comparative biology and taxonomic classification.</title>
        <authorList>
            <person name="Goeker M."/>
        </authorList>
    </citation>
    <scope>NUCLEOTIDE SEQUENCE [LARGE SCALE GENOMIC DNA]</scope>
    <source>
        <strain evidence="3 4">DSM 45385</strain>
    </source>
</reference>
<proteinExistence type="predicted"/>
<comment type="caution">
    <text evidence="3">The sequence shown here is derived from an EMBL/GenBank/DDBJ whole genome shotgun (WGS) entry which is preliminary data.</text>
</comment>
<sequence>MRVRAGDLIFLSPDYRVDPRLAAYARDKGFRSFTTETRRNYATDIGLLLDFLWRRGRAWTETQEQDLEDFEHWRRQEESNPARIGGTKGDRELAAFMHLFKWAVKNKVTTHNPVATKQVMRRYGQMLTVPAARCTRGCRAATTSAATSRAESAICHPAGGGAILTAATGPKGAPWDERPPARWRSPPRPHRDNVARRQPRHRFPGHHIG</sequence>
<dbReference type="Proteomes" id="UP000568380">
    <property type="component" value="Unassembled WGS sequence"/>
</dbReference>
<feature type="compositionally biased region" description="Basic residues" evidence="2">
    <location>
        <begin position="197"/>
        <end position="209"/>
    </location>
</feature>
<dbReference type="Gene3D" id="1.10.150.130">
    <property type="match status" value="1"/>
</dbReference>
<evidence type="ECO:0008006" key="5">
    <source>
        <dbReference type="Google" id="ProtNLM"/>
    </source>
</evidence>
<gene>
    <name evidence="3" type="ORF">HNR40_007000</name>
</gene>
<dbReference type="SUPFAM" id="SSF47823">
    <property type="entry name" value="lambda integrase-like, N-terminal domain"/>
    <property type="match status" value="1"/>
</dbReference>
<keyword evidence="4" id="KW-1185">Reference proteome</keyword>
<organism evidence="3 4">
    <name type="scientific">Nonomuraea endophytica</name>
    <dbReference type="NCBI Taxonomy" id="714136"/>
    <lineage>
        <taxon>Bacteria</taxon>
        <taxon>Bacillati</taxon>
        <taxon>Actinomycetota</taxon>
        <taxon>Actinomycetes</taxon>
        <taxon>Streptosporangiales</taxon>
        <taxon>Streptosporangiaceae</taxon>
        <taxon>Nonomuraea</taxon>
    </lineage>
</organism>
<evidence type="ECO:0000313" key="3">
    <source>
        <dbReference type="EMBL" id="MBB5081505.1"/>
    </source>
</evidence>